<dbReference type="SUPFAM" id="SSF56655">
    <property type="entry name" value="Carbohydrate phosphatase"/>
    <property type="match status" value="1"/>
</dbReference>
<evidence type="ECO:0000256" key="6">
    <source>
        <dbReference type="ARBA" id="ARBA00022801"/>
    </source>
</evidence>
<dbReference type="PANTHER" id="PTHR11556:SF35">
    <property type="entry name" value="SEDOHEPTULOSE-1,7-BISPHOSPHATASE, CHLOROPLASTIC"/>
    <property type="match status" value="1"/>
</dbReference>
<dbReference type="EMBL" id="CP012673">
    <property type="protein sequence ID" value="AUX41509.1"/>
    <property type="molecule type" value="Genomic_DNA"/>
</dbReference>
<reference evidence="16 17" key="1">
    <citation type="submission" date="2015-09" db="EMBL/GenBank/DDBJ databases">
        <title>Sorangium comparison.</title>
        <authorList>
            <person name="Zaburannyi N."/>
            <person name="Bunk B."/>
            <person name="Overmann J."/>
            <person name="Mueller R."/>
        </authorList>
    </citation>
    <scope>NUCLEOTIDE SEQUENCE [LARGE SCALE GENOMIC DNA]</scope>
    <source>
        <strain evidence="16 17">So ce26</strain>
    </source>
</reference>
<dbReference type="NCBIfam" id="NF006778">
    <property type="entry name" value="PRK09293.1-1"/>
    <property type="match status" value="1"/>
</dbReference>
<dbReference type="HAMAP" id="MF_01855">
    <property type="entry name" value="FBPase_class1"/>
    <property type="match status" value="1"/>
</dbReference>
<feature type="domain" description="Fructose-1-6-bisphosphatase class 1 C-terminal" evidence="15">
    <location>
        <begin position="217"/>
        <end position="346"/>
    </location>
</feature>
<evidence type="ECO:0000256" key="12">
    <source>
        <dbReference type="HAMAP-Rule" id="MF_01855"/>
    </source>
</evidence>
<feature type="binding site" evidence="12">
    <location>
        <position position="227"/>
    </location>
    <ligand>
        <name>substrate</name>
    </ligand>
</feature>
<evidence type="ECO:0000259" key="14">
    <source>
        <dbReference type="Pfam" id="PF00316"/>
    </source>
</evidence>
<gene>
    <name evidence="16" type="primary">glpX</name>
    <name evidence="12" type="synonym">fbp</name>
    <name evidence="16" type="ORF">SOCE26_029230</name>
</gene>
<evidence type="ECO:0000259" key="15">
    <source>
        <dbReference type="Pfam" id="PF18913"/>
    </source>
</evidence>
<dbReference type="PRINTS" id="PR00115">
    <property type="entry name" value="F16BPHPHTASE"/>
</dbReference>
<evidence type="ECO:0000256" key="8">
    <source>
        <dbReference type="ARBA" id="ARBA00023277"/>
    </source>
</evidence>
<dbReference type="InterPro" id="IPR044015">
    <property type="entry name" value="FBPase_C_dom"/>
</dbReference>
<dbReference type="PANTHER" id="PTHR11556">
    <property type="entry name" value="FRUCTOSE-1,6-BISPHOSPHATASE-RELATED"/>
    <property type="match status" value="1"/>
</dbReference>
<sequence length="350" mass="38005">MSLFSDQRNLSWNPPDTSSRIGITLETYILEGMLGFPAATGAFTSLLNQIGLAAKLVTSKVRRAGLANVLGYTGQTNVQGEIVQKLDEVANETLLSVLGRRGHCAAVVSEELGEMRILSTDPRAKYVVVVDPLDGSSNIDVNISIGTIFGVLRKGDGKLGADPSDFLRPGRDLVAAGYVLYGSSTLLVLTTGLGGVHGFTYDPTVGEFFLSHENIRIPERGATFSINEGHSARWPEAVRRWNAWIKEERKEEGRPYGARYVGSLVADAHRTLLKGGIFAYPADRGGQGKLRLLYEANPFAFLFEAAGGKASTGSDRILDLVPKSLHERVPLILGSPRDVDDFEQFLRGER</sequence>
<dbReference type="PIRSF" id="PIRSF000904">
    <property type="entry name" value="FBPtase_SBPase"/>
    <property type="match status" value="1"/>
</dbReference>
<dbReference type="GO" id="GO:0042132">
    <property type="term" value="F:fructose 1,6-bisphosphate 1-phosphatase activity"/>
    <property type="evidence" value="ECO:0007669"/>
    <property type="project" value="UniProtKB-UniRule"/>
</dbReference>
<dbReference type="AlphaFoldDB" id="A0A2L0EQD3"/>
<evidence type="ECO:0000313" key="16">
    <source>
        <dbReference type="EMBL" id="AUX41509.1"/>
    </source>
</evidence>
<dbReference type="EC" id="3.1.3.11" evidence="3 12"/>
<comment type="similarity">
    <text evidence="2 12 13">Belongs to the FBPase class 1 family.</text>
</comment>
<organism evidence="16 17">
    <name type="scientific">Sorangium cellulosum</name>
    <name type="common">Polyangium cellulosum</name>
    <dbReference type="NCBI Taxonomy" id="56"/>
    <lineage>
        <taxon>Bacteria</taxon>
        <taxon>Pseudomonadati</taxon>
        <taxon>Myxococcota</taxon>
        <taxon>Polyangia</taxon>
        <taxon>Polyangiales</taxon>
        <taxon>Polyangiaceae</taxon>
        <taxon>Sorangium</taxon>
    </lineage>
</organism>
<dbReference type="GO" id="GO:0000287">
    <property type="term" value="F:magnesium ion binding"/>
    <property type="evidence" value="ECO:0007669"/>
    <property type="project" value="UniProtKB-UniRule"/>
</dbReference>
<protein>
    <recommendedName>
        <fullName evidence="10 12">Fructose-1,6-bisphosphatase class 1</fullName>
        <shortName evidence="12">FBPase class 1</shortName>
        <ecNumber evidence="3 12">3.1.3.11</ecNumber>
    </recommendedName>
    <alternativeName>
        <fullName evidence="11 12">D-fructose-1,6-bisphosphate 1-phosphohydrolase class 1</fullName>
    </alternativeName>
</protein>
<keyword evidence="8 12" id="KW-0119">Carbohydrate metabolism</keyword>
<dbReference type="GO" id="GO:0006000">
    <property type="term" value="P:fructose metabolic process"/>
    <property type="evidence" value="ECO:0007669"/>
    <property type="project" value="TreeGrafter"/>
</dbReference>
<feature type="binding site" evidence="12">
    <location>
        <position position="131"/>
    </location>
    <ligand>
        <name>Mg(2+)</name>
        <dbReference type="ChEBI" id="CHEBI:18420"/>
        <label>1</label>
    </ligand>
</feature>
<evidence type="ECO:0000256" key="10">
    <source>
        <dbReference type="ARBA" id="ARBA00072069"/>
    </source>
</evidence>
<evidence type="ECO:0000256" key="9">
    <source>
        <dbReference type="ARBA" id="ARBA00024331"/>
    </source>
</evidence>
<dbReference type="RefSeq" id="WP_104979850.1">
    <property type="nucleotide sequence ID" value="NZ_CP012673.1"/>
</dbReference>
<dbReference type="GO" id="GO:0030388">
    <property type="term" value="P:fructose 1,6-bisphosphate metabolic process"/>
    <property type="evidence" value="ECO:0007669"/>
    <property type="project" value="TreeGrafter"/>
</dbReference>
<keyword evidence="7 12" id="KW-0460">Magnesium</keyword>
<accession>A0A2L0EQD3</accession>
<evidence type="ECO:0000256" key="11">
    <source>
        <dbReference type="ARBA" id="ARBA00081210"/>
    </source>
</evidence>
<dbReference type="InterPro" id="IPR028343">
    <property type="entry name" value="FBPtase"/>
</dbReference>
<dbReference type="GO" id="GO:0006002">
    <property type="term" value="P:fructose 6-phosphate metabolic process"/>
    <property type="evidence" value="ECO:0007669"/>
    <property type="project" value="TreeGrafter"/>
</dbReference>
<evidence type="ECO:0000256" key="3">
    <source>
        <dbReference type="ARBA" id="ARBA00013093"/>
    </source>
</evidence>
<dbReference type="InterPro" id="IPR033391">
    <property type="entry name" value="FBPase_N"/>
</dbReference>
<feature type="binding site" evidence="12">
    <location>
        <position position="134"/>
    </location>
    <ligand>
        <name>Mg(2+)</name>
        <dbReference type="ChEBI" id="CHEBI:18420"/>
        <label>2</label>
    </ligand>
</feature>
<comment type="cofactor">
    <cofactor evidence="12">
        <name>Mg(2+)</name>
        <dbReference type="ChEBI" id="CHEBI:18420"/>
    </cofactor>
    <text evidence="12">Binds 2 magnesium ions per subunit.</text>
</comment>
<feature type="binding site" evidence="12">
    <location>
        <begin position="134"/>
        <end position="137"/>
    </location>
    <ligand>
        <name>substrate</name>
    </ligand>
</feature>
<evidence type="ECO:0000256" key="5">
    <source>
        <dbReference type="ARBA" id="ARBA00022723"/>
    </source>
</evidence>
<evidence type="ECO:0000256" key="4">
    <source>
        <dbReference type="ARBA" id="ARBA00022490"/>
    </source>
</evidence>
<dbReference type="GO" id="GO:0006094">
    <property type="term" value="P:gluconeogenesis"/>
    <property type="evidence" value="ECO:0007669"/>
    <property type="project" value="UniProtKB-UniRule"/>
</dbReference>
<evidence type="ECO:0000313" key="17">
    <source>
        <dbReference type="Proteomes" id="UP000238348"/>
    </source>
</evidence>
<comment type="catalytic activity">
    <reaction evidence="1 12">
        <text>beta-D-fructose 1,6-bisphosphate + H2O = beta-D-fructose 6-phosphate + phosphate</text>
        <dbReference type="Rhea" id="RHEA:11064"/>
        <dbReference type="ChEBI" id="CHEBI:15377"/>
        <dbReference type="ChEBI" id="CHEBI:32966"/>
        <dbReference type="ChEBI" id="CHEBI:43474"/>
        <dbReference type="ChEBI" id="CHEBI:57634"/>
        <dbReference type="EC" id="3.1.3.11"/>
    </reaction>
</comment>
<comment type="subunit">
    <text evidence="12">Homotetramer.</text>
</comment>
<dbReference type="GO" id="GO:0005829">
    <property type="term" value="C:cytosol"/>
    <property type="evidence" value="ECO:0007669"/>
    <property type="project" value="TreeGrafter"/>
</dbReference>
<evidence type="ECO:0000256" key="7">
    <source>
        <dbReference type="ARBA" id="ARBA00022842"/>
    </source>
</evidence>
<dbReference type="GO" id="GO:0005986">
    <property type="term" value="P:sucrose biosynthetic process"/>
    <property type="evidence" value="ECO:0007669"/>
    <property type="project" value="TreeGrafter"/>
</dbReference>
<keyword evidence="6 12" id="KW-0378">Hydrolase</keyword>
<dbReference type="InterPro" id="IPR000146">
    <property type="entry name" value="FBPase_class-1"/>
</dbReference>
<feature type="binding site" evidence="12">
    <location>
        <position position="295"/>
    </location>
    <ligand>
        <name>Mg(2+)</name>
        <dbReference type="ChEBI" id="CHEBI:18420"/>
        <label>2</label>
    </ligand>
</feature>
<dbReference type="FunFam" id="3.30.540.10:FF:000002">
    <property type="entry name" value="Fructose-1,6-bisphosphatase class 1"/>
    <property type="match status" value="1"/>
</dbReference>
<comment type="subcellular location">
    <subcellularLocation>
        <location evidence="12">Cytoplasm</location>
    </subcellularLocation>
</comment>
<evidence type="ECO:0000256" key="1">
    <source>
        <dbReference type="ARBA" id="ARBA00001273"/>
    </source>
</evidence>
<feature type="binding site" evidence="12">
    <location>
        <position position="133"/>
    </location>
    <ligand>
        <name>Mg(2+)</name>
        <dbReference type="ChEBI" id="CHEBI:18420"/>
        <label>1</label>
    </ligand>
</feature>
<comment type="caution">
    <text evidence="12">Lacks conserved residue(s) required for the propagation of feature annotation.</text>
</comment>
<feature type="binding site" evidence="12">
    <location>
        <position position="289"/>
    </location>
    <ligand>
        <name>substrate</name>
    </ligand>
</feature>
<evidence type="ECO:0000256" key="2">
    <source>
        <dbReference type="ARBA" id="ARBA00010941"/>
    </source>
</evidence>
<feature type="binding site" evidence="12">
    <location>
        <position position="260"/>
    </location>
    <ligand>
        <name>substrate</name>
    </ligand>
</feature>
<dbReference type="CDD" id="cd00354">
    <property type="entry name" value="FBPase"/>
    <property type="match status" value="1"/>
</dbReference>
<feature type="binding site" evidence="12">
    <location>
        <position position="110"/>
    </location>
    <ligand>
        <name>Mg(2+)</name>
        <dbReference type="ChEBI" id="CHEBI:18420"/>
        <label>1</label>
    </ligand>
</feature>
<dbReference type="PIRSF" id="PIRSF500210">
    <property type="entry name" value="FBPtase"/>
    <property type="match status" value="1"/>
</dbReference>
<comment type="pathway">
    <text evidence="9">Carbohydrate biosynthesis.</text>
</comment>
<evidence type="ECO:0000256" key="13">
    <source>
        <dbReference type="RuleBase" id="RU000508"/>
    </source>
</evidence>
<keyword evidence="5 12" id="KW-0479">Metal-binding</keyword>
<keyword evidence="4 12" id="KW-0963">Cytoplasm</keyword>
<dbReference type="OrthoDB" id="9806756at2"/>
<proteinExistence type="inferred from homology"/>
<name>A0A2L0EQD3_SORCE</name>
<dbReference type="Gene3D" id="3.30.540.10">
    <property type="entry name" value="Fructose-1,6-Bisphosphatase, subunit A, domain 1"/>
    <property type="match status" value="1"/>
</dbReference>
<dbReference type="Proteomes" id="UP000238348">
    <property type="component" value="Chromosome"/>
</dbReference>
<feature type="binding site" evidence="12">
    <location>
        <position position="131"/>
    </location>
    <ligand>
        <name>Mg(2+)</name>
        <dbReference type="ChEBI" id="CHEBI:18420"/>
        <label>2</label>
    </ligand>
</feature>
<dbReference type="FunFam" id="3.40.190.80:FF:000001">
    <property type="entry name" value="Fructose-1,6-bisphosphatase class 1"/>
    <property type="match status" value="1"/>
</dbReference>
<dbReference type="Pfam" id="PF00316">
    <property type="entry name" value="FBPase"/>
    <property type="match status" value="1"/>
</dbReference>
<feature type="domain" description="Fructose-1-6-bisphosphatase class I N-terminal" evidence="14">
    <location>
        <begin position="23"/>
        <end position="213"/>
    </location>
</feature>
<dbReference type="Pfam" id="PF18913">
    <property type="entry name" value="FBPase_C"/>
    <property type="match status" value="1"/>
</dbReference>
<dbReference type="Gene3D" id="3.40.190.80">
    <property type="match status" value="1"/>
</dbReference>